<keyword evidence="1" id="KW-0472">Membrane</keyword>
<keyword evidence="1" id="KW-0812">Transmembrane</keyword>
<name>A0A1B8B1W6_FUSPO</name>
<accession>A0A1B8B1W6</accession>
<feature type="chain" id="PRO_5008603556" evidence="2">
    <location>
        <begin position="25"/>
        <end position="242"/>
    </location>
</feature>
<evidence type="ECO:0000313" key="3">
    <source>
        <dbReference type="EMBL" id="OBS26705.1"/>
    </source>
</evidence>
<evidence type="ECO:0000256" key="1">
    <source>
        <dbReference type="SAM" id="Phobius"/>
    </source>
</evidence>
<evidence type="ECO:0000256" key="2">
    <source>
        <dbReference type="SAM" id="SignalP"/>
    </source>
</evidence>
<keyword evidence="4" id="KW-1185">Reference proteome</keyword>
<dbReference type="OrthoDB" id="3360032at2759"/>
<dbReference type="PANTHER" id="PTHR28022:SF1">
    <property type="entry name" value="GPI MANNOSYLTRANSFERASE 2 SUBUNIT PGA1"/>
    <property type="match status" value="1"/>
</dbReference>
<dbReference type="OMA" id="EVRVCWL"/>
<protein>
    <submittedName>
        <fullName evidence="3">Uncharacterized protein</fullName>
    </submittedName>
</protein>
<dbReference type="Proteomes" id="UP000091967">
    <property type="component" value="Unassembled WGS sequence"/>
</dbReference>
<feature type="signal peptide" evidence="2">
    <location>
        <begin position="1"/>
        <end position="24"/>
    </location>
</feature>
<reference evidence="3 4" key="1">
    <citation type="submission" date="2016-06" db="EMBL/GenBank/DDBJ databases">
        <title>Living apart together: crosstalk between the core and supernumerary genomes in a fungal plant pathogen.</title>
        <authorList>
            <person name="Vanheule A."/>
            <person name="Audenaert K."/>
            <person name="Warris S."/>
            <person name="Van De Geest H."/>
            <person name="Schijlen E."/>
            <person name="Hofte M."/>
            <person name="De Saeger S."/>
            <person name="Haesaert G."/>
            <person name="Waalwijk C."/>
            <person name="Van Der Lee T."/>
        </authorList>
    </citation>
    <scope>NUCLEOTIDE SEQUENCE [LARGE SCALE GENOMIC DNA]</scope>
    <source>
        <strain evidence="3 4">2516</strain>
    </source>
</reference>
<gene>
    <name evidence="3" type="ORF">FPOA_00647</name>
</gene>
<keyword evidence="2" id="KW-0732">Signal</keyword>
<sequence>MFFLSNNQILYLLVLAAVLTSVLANVEKTIFTAPALLPIPQQKPSLADLRLPVLTPDTSEIRTNLSRVFPSKAKDYASGAAAWVLLDNLNPEQRYEFRVCWAAIQPTGFILDVFELDTVWETPELIQSLAGYAFSQQDKGGELHEEFLQPGEKDRKASLLLLQIKASADYFTDDEALMKDPPAVLVDLILDPYLFNVVPRSLVPTAGYIVVLAVVSWFVARSIASRLQAIAVTADSADKKNN</sequence>
<comment type="caution">
    <text evidence="3">The sequence shown here is derived from an EMBL/GenBank/DDBJ whole genome shotgun (WGS) entry which is preliminary data.</text>
</comment>
<dbReference type="EMBL" id="LYXU01000001">
    <property type="protein sequence ID" value="OBS26705.1"/>
    <property type="molecule type" value="Genomic_DNA"/>
</dbReference>
<dbReference type="PANTHER" id="PTHR28022">
    <property type="entry name" value="GPI MANNOSYLTRANSFERASE 2 SUBUNIT PGA1"/>
    <property type="match status" value="1"/>
</dbReference>
<evidence type="ECO:0000313" key="4">
    <source>
        <dbReference type="Proteomes" id="UP000091967"/>
    </source>
</evidence>
<dbReference type="GO" id="GO:0000030">
    <property type="term" value="F:mannosyltransferase activity"/>
    <property type="evidence" value="ECO:0007669"/>
    <property type="project" value="TreeGrafter"/>
</dbReference>
<feature type="transmembrane region" description="Helical" evidence="1">
    <location>
        <begin position="202"/>
        <end position="220"/>
    </location>
</feature>
<dbReference type="InterPro" id="IPR019433">
    <property type="entry name" value="GPI_ManTrfase_II_coact_Pga1"/>
</dbReference>
<dbReference type="GO" id="GO:0005789">
    <property type="term" value="C:endoplasmic reticulum membrane"/>
    <property type="evidence" value="ECO:0007669"/>
    <property type="project" value="TreeGrafter"/>
</dbReference>
<proteinExistence type="predicted"/>
<dbReference type="AlphaFoldDB" id="A0A1B8B1W6"/>
<dbReference type="GO" id="GO:0006506">
    <property type="term" value="P:GPI anchor biosynthetic process"/>
    <property type="evidence" value="ECO:0007669"/>
    <property type="project" value="TreeGrafter"/>
</dbReference>
<organism evidence="3 4">
    <name type="scientific">Fusarium poae</name>
    <dbReference type="NCBI Taxonomy" id="36050"/>
    <lineage>
        <taxon>Eukaryota</taxon>
        <taxon>Fungi</taxon>
        <taxon>Dikarya</taxon>
        <taxon>Ascomycota</taxon>
        <taxon>Pezizomycotina</taxon>
        <taxon>Sordariomycetes</taxon>
        <taxon>Hypocreomycetidae</taxon>
        <taxon>Hypocreales</taxon>
        <taxon>Nectriaceae</taxon>
        <taxon>Fusarium</taxon>
    </lineage>
</organism>
<dbReference type="GO" id="GO:0031501">
    <property type="term" value="C:mannosyltransferase complex"/>
    <property type="evidence" value="ECO:0007669"/>
    <property type="project" value="TreeGrafter"/>
</dbReference>
<keyword evidence="1" id="KW-1133">Transmembrane helix</keyword>